<dbReference type="AlphaFoldDB" id="A0A1S3HCG1"/>
<dbReference type="OrthoDB" id="8062037at2759"/>
<gene>
    <name evidence="4" type="primary">LOC106154036</name>
</gene>
<feature type="region of interest" description="Disordered" evidence="1">
    <location>
        <begin position="276"/>
        <end position="300"/>
    </location>
</feature>
<feature type="region of interest" description="Disordered" evidence="1">
    <location>
        <begin position="382"/>
        <end position="439"/>
    </location>
</feature>
<feature type="compositionally biased region" description="Polar residues" evidence="1">
    <location>
        <begin position="282"/>
        <end position="292"/>
    </location>
</feature>
<evidence type="ECO:0000256" key="1">
    <source>
        <dbReference type="SAM" id="MobiDB-lite"/>
    </source>
</evidence>
<dbReference type="KEGG" id="lak:106154036"/>
<reference evidence="4" key="1">
    <citation type="submission" date="2025-08" db="UniProtKB">
        <authorList>
            <consortium name="RefSeq"/>
        </authorList>
    </citation>
    <scope>IDENTIFICATION</scope>
    <source>
        <tissue evidence="4">Gonads</tissue>
    </source>
</reference>
<dbReference type="InterPro" id="IPR033467">
    <property type="entry name" value="Tesmin/TSO1-like_CXC"/>
</dbReference>
<protein>
    <submittedName>
        <fullName evidence="4">Uncharacterized protein LOC106154036</fullName>
    </submittedName>
</protein>
<feature type="compositionally biased region" description="Polar residues" evidence="1">
    <location>
        <begin position="501"/>
        <end position="518"/>
    </location>
</feature>
<evidence type="ECO:0000313" key="3">
    <source>
        <dbReference type="Proteomes" id="UP000085678"/>
    </source>
</evidence>
<keyword evidence="3" id="KW-1185">Reference proteome</keyword>
<organism evidence="3 4">
    <name type="scientific">Lingula anatina</name>
    <name type="common">Brachiopod</name>
    <name type="synonym">Lingula unguis</name>
    <dbReference type="NCBI Taxonomy" id="7574"/>
    <lineage>
        <taxon>Eukaryota</taxon>
        <taxon>Metazoa</taxon>
        <taxon>Spiralia</taxon>
        <taxon>Lophotrochozoa</taxon>
        <taxon>Brachiopoda</taxon>
        <taxon>Linguliformea</taxon>
        <taxon>Lingulata</taxon>
        <taxon>Lingulida</taxon>
        <taxon>Linguloidea</taxon>
        <taxon>Lingulidae</taxon>
        <taxon>Lingula</taxon>
    </lineage>
</organism>
<feature type="domain" description="Tesmin/TSO1-like CXC" evidence="2">
    <location>
        <begin position="954"/>
        <end position="999"/>
    </location>
</feature>
<accession>A0A1S3HCG1</accession>
<feature type="region of interest" description="Disordered" evidence="1">
    <location>
        <begin position="501"/>
        <end position="521"/>
    </location>
</feature>
<proteinExistence type="predicted"/>
<sequence length="1150" mass="126502">MVSLDRSSLPFEERPIHAGSIVSYGGSVVPMVESTGKTDWDFQRREHVNCNEGYGNVALASNYSSPANYVSQLAESCTPYRHHNMCGNNSFDYTAEETIYNQNQNYSQQSQFPRDYGPSPSCNFTSFQDTALLSNLPDGYGVCSQSFSAPVSEIRWTVNREGAVHSSTWSAPLCQPHVVSQPVCTDWQQPLNLDPNVMVWPYNLPSCMYQRPHRTEMSEAISGDSGGSQQLENLQISRSHVVQVSVAGDNQHGNSVEPTAGPGEGVTIGDNLHKARKRKGHTSISCDHTSTSCDKKRRFGDSQMTSSQTYVEQQTFDSAFHEDLPSACVNEDFSSSAVSEDISENELLMVSGCPVAPHSLEPPVNQQQLEEVLPENPVGELIQDSPLATSTPLRAKPCKLNEQEEEEEEEALQGAVSNASQDKATVGPYSGKEGQEMVSGQISEPVKEILDLMETENISGSETMPWSILSVQGAPLLHATHNKQMEVSPVGISTCTSSELLNPTSPKSSQGSCGTNNKQKGEGHIVETGLSVFPLPEPREQTQCAADDMRSLIDEQTVKNQKYQVHVDDITKLTYSTHSPAMFAGATLSPPYAREDIGTSVKRASPDSPLIRQLLSLPNRSSTIGQSYLSQPFVSNQQPQKGFACTLSRGSIVAGRKHDLYQNKNSVAPLLDKNGALFDKVVGLPSSGYVDWNQPREGKRPDVNYFSGQPLMVSGQNCDSQGENVQIGTVSLPPVPPWRVSTWKQTKGMHKPRNFRMKELQIGTFKFSNSSIEGPVPLLAKIKLIFSTRKLVYQFETGTFPHNRNVKLLVNIEVPFSTIVGLHAHFSTIQVEVNRAPYIFPGYKLVTEGSSYQPFFHTRHINDHCDVTGGQFKTCPYHKITLKMNTALNFKKYLSGFDERLDGLFKKPFIELTGKTLPVVSGFGEGNNIYPGIDFSNPIEEPTKTPVMLTSQLEGSARCECTVSGAEGGICSTLSCGCLSLGKKCSDCQCIGCTNPLNILTQVGIGLQEIQDDPCLFQNLTKIQNLPQYLECNIHFPCCGCSAKLKYCIPSTVLCPNYPACKQAYKYSWCIGELCSEVDSPRNHCVECKYCRRTGDVHCQKCKRCYFSGPSGFRCPGCTETDLNSSSPNHLIDLFNAMVTDMKTWNSDTA</sequence>
<dbReference type="InParanoid" id="A0A1S3HCG1"/>
<dbReference type="STRING" id="7574.A0A1S3HCG1"/>
<evidence type="ECO:0000259" key="2">
    <source>
        <dbReference type="SMART" id="SM01114"/>
    </source>
</evidence>
<dbReference type="Proteomes" id="UP000085678">
    <property type="component" value="Unplaced"/>
</dbReference>
<dbReference type="GeneID" id="106154036"/>
<dbReference type="RefSeq" id="XP_013383717.1">
    <property type="nucleotide sequence ID" value="XM_013528263.2"/>
</dbReference>
<evidence type="ECO:0000313" key="4">
    <source>
        <dbReference type="RefSeq" id="XP_013383717.1"/>
    </source>
</evidence>
<dbReference type="SMART" id="SM01114">
    <property type="entry name" value="CXC"/>
    <property type="match status" value="1"/>
</dbReference>
<name>A0A1S3HCG1_LINAN</name>